<feature type="region of interest" description="Disordered" evidence="1">
    <location>
        <begin position="105"/>
        <end position="137"/>
    </location>
</feature>
<reference evidence="3" key="1">
    <citation type="journal article" date="2019" name="Int. J. Syst. Evol. Microbiol.">
        <title>The Global Catalogue of Microorganisms (GCM) 10K type strain sequencing project: providing services to taxonomists for standard genome sequencing and annotation.</title>
        <authorList>
            <consortium name="The Broad Institute Genomics Platform"/>
            <consortium name="The Broad Institute Genome Sequencing Center for Infectious Disease"/>
            <person name="Wu L."/>
            <person name="Ma J."/>
        </authorList>
    </citation>
    <scope>NUCLEOTIDE SEQUENCE [LARGE SCALE GENOMIC DNA]</scope>
    <source>
        <strain evidence="3">NBRC 110608</strain>
    </source>
</reference>
<dbReference type="Proteomes" id="UP001321421">
    <property type="component" value="Chromosome"/>
</dbReference>
<feature type="compositionally biased region" description="Polar residues" evidence="1">
    <location>
        <begin position="120"/>
        <end position="132"/>
    </location>
</feature>
<protein>
    <recommendedName>
        <fullName evidence="4">SH3 domain-containing protein</fullName>
    </recommendedName>
</protein>
<evidence type="ECO:0000313" key="3">
    <source>
        <dbReference type="Proteomes" id="UP001321421"/>
    </source>
</evidence>
<keyword evidence="3" id="KW-1185">Reference proteome</keyword>
<dbReference type="EMBL" id="AP027735">
    <property type="protein sequence ID" value="BDZ57347.1"/>
    <property type="molecule type" value="Genomic_DNA"/>
</dbReference>
<name>A0ABN6YN30_9MICO</name>
<accession>A0ABN6YN30</accession>
<sequence length="196" mass="21556">MRRVKSLRVTANITQGGQNLRMTMRGSVSPENQVVSFDLGTKGKVEVLSVAENAFVVKDFLKGDEKYWMGIGASPSEAKSVAGKYVELSATRDAVFDKTTIRDFVNEASNPDPSDPDSINPETTSVSRTTRNGVPALRLDDSSTGQVYFVTDDDDKRLLYATHPTQGEMEFSEWNAVPTFSAPPKSELVTPPRAYR</sequence>
<gene>
    <name evidence="2" type="ORF">GCM10025872_10040</name>
</gene>
<evidence type="ECO:0000256" key="1">
    <source>
        <dbReference type="SAM" id="MobiDB-lite"/>
    </source>
</evidence>
<proteinExistence type="predicted"/>
<evidence type="ECO:0000313" key="2">
    <source>
        <dbReference type="EMBL" id="BDZ57347.1"/>
    </source>
</evidence>
<evidence type="ECO:0008006" key="4">
    <source>
        <dbReference type="Google" id="ProtNLM"/>
    </source>
</evidence>
<organism evidence="2 3">
    <name type="scientific">Barrientosiimonas endolithica</name>
    <dbReference type="NCBI Taxonomy" id="1535208"/>
    <lineage>
        <taxon>Bacteria</taxon>
        <taxon>Bacillati</taxon>
        <taxon>Actinomycetota</taxon>
        <taxon>Actinomycetes</taxon>
        <taxon>Micrococcales</taxon>
        <taxon>Dermacoccaceae</taxon>
        <taxon>Barrientosiimonas</taxon>
    </lineage>
</organism>
<feature type="compositionally biased region" description="Low complexity" evidence="1">
    <location>
        <begin position="109"/>
        <end position="118"/>
    </location>
</feature>